<dbReference type="GO" id="GO:0001156">
    <property type="term" value="F:TFIIIC-class transcription factor complex binding"/>
    <property type="evidence" value="ECO:0007669"/>
    <property type="project" value="TreeGrafter"/>
</dbReference>
<dbReference type="Pfam" id="PF15963">
    <property type="entry name" value="Myb_DNA-bind_7"/>
    <property type="match status" value="1"/>
</dbReference>
<protein>
    <submittedName>
        <fullName evidence="4">Transcription factor TFIIIB component B'' Myb domain-containing protein</fullName>
    </submittedName>
</protein>
<name>A0A9J2P3K9_ASCLU</name>
<dbReference type="GO" id="GO:0000126">
    <property type="term" value="C:transcription factor TFIIIB complex"/>
    <property type="evidence" value="ECO:0007669"/>
    <property type="project" value="TreeGrafter"/>
</dbReference>
<dbReference type="InterPro" id="IPR039467">
    <property type="entry name" value="TFIIIB_B''_Myb"/>
</dbReference>
<evidence type="ECO:0000259" key="2">
    <source>
        <dbReference type="Pfam" id="PF15963"/>
    </source>
</evidence>
<reference evidence="4" key="1">
    <citation type="submission" date="2023-03" db="UniProtKB">
        <authorList>
            <consortium name="WormBaseParasite"/>
        </authorList>
    </citation>
    <scope>IDENTIFICATION</scope>
</reference>
<sequence length="494" mass="54631">MGDRTARLDCDVAVLGNGVSVSDAQRVLKMSNTTTSRRRRIQARPNILRGMQAPKQIAPVPSKQLAEGVNEPRASGTGSDVMVLPNETDLGRSCGGPQAAVLGHYSSGKAEKQRTETLCSSAVSSHPLLPMKSYSAASTSSKYAASSSKKSTSRSGPPRTGHKTSKSSTSSHHRPHVKSSKVTAKARKRHSDEHLDPKKMKMSDMIRWNPKNETALNRNSNKAKKQKMKIAETQEKQEEKELQTEHNKASNKLAAPQVKLSEDGSLVLDESSLTVVNDHSSGPLETVNEGSVGCKVTSSSFRKRPRRKGTQWSDLEIEFFYDILRQVASATGPDFGLMHEFFPSRTRDELKSKFNREEKSNLARLNEVLSSPGVLNEALFTHAEEVMKKINEEAQKKKESKMSKGERKALHAAQQHLNKDRIVSGELGEDFPKFDIVEQPDASGVSLERKDGGPPVVHVPVNTAVYTFLHEDNRPERRRVDGHPSNRICCRIGW</sequence>
<feature type="compositionally biased region" description="Polar residues" evidence="1">
    <location>
        <begin position="211"/>
        <end position="220"/>
    </location>
</feature>
<organism evidence="3 4">
    <name type="scientific">Ascaris lumbricoides</name>
    <name type="common">Giant roundworm</name>
    <dbReference type="NCBI Taxonomy" id="6252"/>
    <lineage>
        <taxon>Eukaryota</taxon>
        <taxon>Metazoa</taxon>
        <taxon>Ecdysozoa</taxon>
        <taxon>Nematoda</taxon>
        <taxon>Chromadorea</taxon>
        <taxon>Rhabditida</taxon>
        <taxon>Spirurina</taxon>
        <taxon>Ascaridomorpha</taxon>
        <taxon>Ascaridoidea</taxon>
        <taxon>Ascarididae</taxon>
        <taxon>Ascaris</taxon>
    </lineage>
</organism>
<dbReference type="PANTHER" id="PTHR22929">
    <property type="entry name" value="RNA POLYMERASE III TRANSCRIPTION INITIATION FACTOR B"/>
    <property type="match status" value="1"/>
</dbReference>
<feature type="region of interest" description="Disordered" evidence="1">
    <location>
        <begin position="140"/>
        <end position="255"/>
    </location>
</feature>
<evidence type="ECO:0000313" key="4">
    <source>
        <dbReference type="WBParaSite" id="ALUE_0000430101-mRNA-1"/>
    </source>
</evidence>
<dbReference type="PANTHER" id="PTHR22929:SF0">
    <property type="entry name" value="TRANSCRIPTION FACTOR TFIIIB COMPONENT B'' HOMOLOG"/>
    <property type="match status" value="1"/>
</dbReference>
<feature type="compositionally biased region" description="Low complexity" evidence="1">
    <location>
        <begin position="140"/>
        <end position="150"/>
    </location>
</feature>
<accession>A0A9J2P3K9</accession>
<evidence type="ECO:0000313" key="3">
    <source>
        <dbReference type="Proteomes" id="UP000036681"/>
    </source>
</evidence>
<feature type="compositionally biased region" description="Basic residues" evidence="1">
    <location>
        <begin position="160"/>
        <end position="189"/>
    </location>
</feature>
<dbReference type="WBParaSite" id="ALUE_0000430101-mRNA-1">
    <property type="protein sequence ID" value="ALUE_0000430101-mRNA-1"/>
    <property type="gene ID" value="ALUE_0000430101"/>
</dbReference>
<dbReference type="AlphaFoldDB" id="A0A9J2P3K9"/>
<feature type="domain" description="Transcription factor TFIIIB component B'' Myb" evidence="2">
    <location>
        <begin position="301"/>
        <end position="390"/>
    </location>
</feature>
<keyword evidence="3" id="KW-1185">Reference proteome</keyword>
<proteinExistence type="predicted"/>
<feature type="compositionally biased region" description="Basic and acidic residues" evidence="1">
    <location>
        <begin position="229"/>
        <end position="248"/>
    </location>
</feature>
<dbReference type="Proteomes" id="UP000036681">
    <property type="component" value="Unplaced"/>
</dbReference>
<evidence type="ECO:0000256" key="1">
    <source>
        <dbReference type="SAM" id="MobiDB-lite"/>
    </source>
</evidence>
<dbReference type="GO" id="GO:0070898">
    <property type="term" value="P:RNA polymerase III preinitiation complex assembly"/>
    <property type="evidence" value="ECO:0007669"/>
    <property type="project" value="TreeGrafter"/>
</dbReference>
<feature type="compositionally biased region" description="Basic and acidic residues" evidence="1">
    <location>
        <begin position="190"/>
        <end position="204"/>
    </location>
</feature>